<dbReference type="PANTHER" id="PTHR33164">
    <property type="entry name" value="TRANSCRIPTIONAL REGULATOR, MARR FAMILY"/>
    <property type="match status" value="1"/>
</dbReference>
<dbReference type="SMART" id="SM00347">
    <property type="entry name" value="HTH_MARR"/>
    <property type="match status" value="2"/>
</dbReference>
<protein>
    <submittedName>
        <fullName evidence="2">MarR family transcriptional regulator</fullName>
    </submittedName>
</protein>
<evidence type="ECO:0000313" key="3">
    <source>
        <dbReference type="Proteomes" id="UP000321933"/>
    </source>
</evidence>
<name>A0A5C8ZVB4_9GAMM</name>
<dbReference type="InterPro" id="IPR036390">
    <property type="entry name" value="WH_DNA-bd_sf"/>
</dbReference>
<dbReference type="Gene3D" id="1.10.10.10">
    <property type="entry name" value="Winged helix-like DNA-binding domain superfamily/Winged helix DNA-binding domain"/>
    <property type="match status" value="2"/>
</dbReference>
<dbReference type="SUPFAM" id="SSF46785">
    <property type="entry name" value="Winged helix' DNA-binding domain"/>
    <property type="match status" value="2"/>
</dbReference>
<dbReference type="Proteomes" id="UP000321933">
    <property type="component" value="Unassembled WGS sequence"/>
</dbReference>
<dbReference type="OrthoDB" id="122135at2"/>
<comment type="caution">
    <text evidence="2">The sequence shown here is derived from an EMBL/GenBank/DDBJ whole genome shotgun (WGS) entry which is preliminary data.</text>
</comment>
<accession>A0A5C8ZVB4</accession>
<dbReference type="InterPro" id="IPR000835">
    <property type="entry name" value="HTH_MarR-typ"/>
</dbReference>
<dbReference type="InterPro" id="IPR036388">
    <property type="entry name" value="WH-like_DNA-bd_sf"/>
</dbReference>
<gene>
    <name evidence="2" type="ORF">FVW59_11500</name>
</gene>
<feature type="domain" description="HTH marR-type" evidence="1">
    <location>
        <begin position="181"/>
        <end position="304"/>
    </location>
</feature>
<dbReference type="GO" id="GO:0003700">
    <property type="term" value="F:DNA-binding transcription factor activity"/>
    <property type="evidence" value="ECO:0007669"/>
    <property type="project" value="InterPro"/>
</dbReference>
<dbReference type="InterPro" id="IPR039422">
    <property type="entry name" value="MarR/SlyA-like"/>
</dbReference>
<evidence type="ECO:0000313" key="2">
    <source>
        <dbReference type="EMBL" id="TXS91769.1"/>
    </source>
</evidence>
<organism evidence="2 3">
    <name type="scientific">Parahaliea aestuarii</name>
    <dbReference type="NCBI Taxonomy" id="1852021"/>
    <lineage>
        <taxon>Bacteria</taxon>
        <taxon>Pseudomonadati</taxon>
        <taxon>Pseudomonadota</taxon>
        <taxon>Gammaproteobacteria</taxon>
        <taxon>Cellvibrionales</taxon>
        <taxon>Halieaceae</taxon>
        <taxon>Parahaliea</taxon>
    </lineage>
</organism>
<dbReference type="EMBL" id="VRYZ01000004">
    <property type="protein sequence ID" value="TXS91769.1"/>
    <property type="molecule type" value="Genomic_DNA"/>
</dbReference>
<feature type="domain" description="HTH marR-type" evidence="1">
    <location>
        <begin position="19"/>
        <end position="182"/>
    </location>
</feature>
<evidence type="ECO:0000259" key="1">
    <source>
        <dbReference type="PROSITE" id="PS50995"/>
    </source>
</evidence>
<dbReference type="PRINTS" id="PR00598">
    <property type="entry name" value="HTHMARR"/>
</dbReference>
<dbReference type="Pfam" id="PF12802">
    <property type="entry name" value="MarR_2"/>
    <property type="match status" value="2"/>
</dbReference>
<reference evidence="2 3" key="1">
    <citation type="submission" date="2019-08" db="EMBL/GenBank/DDBJ databases">
        <title>Parahaliea maris sp. nov., isolated from the surface seawater.</title>
        <authorList>
            <person name="Liu Y."/>
        </authorList>
    </citation>
    <scope>NUCLEOTIDE SEQUENCE [LARGE SCALE GENOMIC DNA]</scope>
    <source>
        <strain evidence="2 3">S2-26</strain>
    </source>
</reference>
<proteinExistence type="predicted"/>
<dbReference type="PANTHER" id="PTHR33164:SF43">
    <property type="entry name" value="HTH-TYPE TRANSCRIPTIONAL REPRESSOR YETL"/>
    <property type="match status" value="1"/>
</dbReference>
<dbReference type="PROSITE" id="PS50995">
    <property type="entry name" value="HTH_MARR_2"/>
    <property type="match status" value="2"/>
</dbReference>
<sequence length="345" mass="38669">MTSMNPLVDSADPTWHRYRDNFPRQAMGITRYLEGQIMERLTGEYGFNRLRLYYEPYISLVPPEGTRLTDLAEALGISRQAANQTANQIEAAGYIKRAPDPDDGRAKRIVLTEQGIDLRRHGVTVAERLEREVGKLIGPRLLKQSVIALVDFCGQHNLLPPDFNQLQQSRAAMVGLLPRFSDYLTQRLMELTQRRGHGGLKLSFGQVLSLIGPEGGRILQIAALQNVSKQAISAIAGELEEQGYIYREQDPADARQVLLRFTGLGRKLIEDSVIGIDELEAEIRASIGPDALDSLRTSLKKLYHALQLEVSVFSREAPDISQLARDLREKLGPHARRELAELLLK</sequence>
<keyword evidence="3" id="KW-1185">Reference proteome</keyword>
<dbReference type="AlphaFoldDB" id="A0A5C8ZVB4"/>
<dbReference type="GO" id="GO:0006950">
    <property type="term" value="P:response to stress"/>
    <property type="evidence" value="ECO:0007669"/>
    <property type="project" value="TreeGrafter"/>
</dbReference>